<organism evidence="1 2">
    <name type="scientific">Glossina austeni</name>
    <name type="common">Savannah tsetse fly</name>
    <dbReference type="NCBI Taxonomy" id="7395"/>
    <lineage>
        <taxon>Eukaryota</taxon>
        <taxon>Metazoa</taxon>
        <taxon>Ecdysozoa</taxon>
        <taxon>Arthropoda</taxon>
        <taxon>Hexapoda</taxon>
        <taxon>Insecta</taxon>
        <taxon>Pterygota</taxon>
        <taxon>Neoptera</taxon>
        <taxon>Endopterygota</taxon>
        <taxon>Diptera</taxon>
        <taxon>Brachycera</taxon>
        <taxon>Muscomorpha</taxon>
        <taxon>Hippoboscoidea</taxon>
        <taxon>Glossinidae</taxon>
        <taxon>Glossina</taxon>
    </lineage>
</organism>
<dbReference type="AlphaFoldDB" id="A0A1A9VIB4"/>
<keyword evidence="2" id="KW-1185">Reference proteome</keyword>
<reference evidence="1" key="1">
    <citation type="submission" date="2020-05" db="UniProtKB">
        <authorList>
            <consortium name="EnsemblMetazoa"/>
        </authorList>
    </citation>
    <scope>IDENTIFICATION</scope>
    <source>
        <strain evidence="1">TTRI</strain>
    </source>
</reference>
<proteinExistence type="predicted"/>
<name>A0A1A9VIB4_GLOAU</name>
<dbReference type="Proteomes" id="UP000078200">
    <property type="component" value="Unassembled WGS sequence"/>
</dbReference>
<evidence type="ECO:0000313" key="2">
    <source>
        <dbReference type="Proteomes" id="UP000078200"/>
    </source>
</evidence>
<accession>A0A1A9VIB4</accession>
<dbReference type="VEuPathDB" id="VectorBase:GAUT038373"/>
<protein>
    <submittedName>
        <fullName evidence="1">Uncharacterized protein</fullName>
    </submittedName>
</protein>
<dbReference type="EnsemblMetazoa" id="GAUT038373-RA">
    <property type="protein sequence ID" value="GAUT038373-PA"/>
    <property type="gene ID" value="GAUT038373"/>
</dbReference>
<evidence type="ECO:0000313" key="1">
    <source>
        <dbReference type="EnsemblMetazoa" id="GAUT038373-PA"/>
    </source>
</evidence>
<sequence>MKTDEEKNSNFNARLYNALLHELFACLLPDATTFYLGPGSGSSDVPPGQAKLPVRTYVRTYVRSLDKTVRKWSTLTKYHNYTYQREYTATATATTATATTTTTTITISHLATAQAAAATFTSECNIVGNLEEEFISSFLINNVTLDLIERSSLIRYSQK</sequence>